<feature type="compositionally biased region" description="Polar residues" evidence="1">
    <location>
        <begin position="119"/>
        <end position="130"/>
    </location>
</feature>
<reference evidence="2" key="1">
    <citation type="journal article" date="2014" name="Int. J. Syst. Evol. Microbiol.">
        <title>Complete genome sequence of Corynebacterium casei LMG S-19264T (=DSM 44701T), isolated from a smear-ripened cheese.</title>
        <authorList>
            <consortium name="US DOE Joint Genome Institute (JGI-PGF)"/>
            <person name="Walter F."/>
            <person name="Albersmeier A."/>
            <person name="Kalinowski J."/>
            <person name="Ruckert C."/>
        </authorList>
    </citation>
    <scope>NUCLEOTIDE SEQUENCE</scope>
    <source>
        <strain evidence="2">JCM 4434</strain>
    </source>
</reference>
<name>A0A8H9I5S2_KITAU</name>
<feature type="compositionally biased region" description="Polar residues" evidence="1">
    <location>
        <begin position="140"/>
        <end position="154"/>
    </location>
</feature>
<dbReference type="AlphaFoldDB" id="A0A8H9I5S2"/>
<evidence type="ECO:0000313" key="3">
    <source>
        <dbReference type="Proteomes" id="UP000610124"/>
    </source>
</evidence>
<feature type="region of interest" description="Disordered" evidence="1">
    <location>
        <begin position="17"/>
        <end position="157"/>
    </location>
</feature>
<accession>A0A8H9I5S2</accession>
<proteinExistence type="predicted"/>
<feature type="region of interest" description="Disordered" evidence="1">
    <location>
        <begin position="214"/>
        <end position="266"/>
    </location>
</feature>
<reference evidence="2" key="2">
    <citation type="submission" date="2020-09" db="EMBL/GenBank/DDBJ databases">
        <authorList>
            <person name="Sun Q."/>
            <person name="Ohkuma M."/>
        </authorList>
    </citation>
    <scope>NUCLEOTIDE SEQUENCE</scope>
    <source>
        <strain evidence="2">JCM 4434</strain>
    </source>
</reference>
<dbReference type="EMBL" id="BMUB01000043">
    <property type="protein sequence ID" value="GGV07214.1"/>
    <property type="molecule type" value="Genomic_DNA"/>
</dbReference>
<evidence type="ECO:0000256" key="1">
    <source>
        <dbReference type="SAM" id="MobiDB-lite"/>
    </source>
</evidence>
<organism evidence="2 3">
    <name type="scientific">Kitasatospora aureofaciens</name>
    <name type="common">Streptomyces aureofaciens</name>
    <dbReference type="NCBI Taxonomy" id="1894"/>
    <lineage>
        <taxon>Bacteria</taxon>
        <taxon>Bacillati</taxon>
        <taxon>Actinomycetota</taxon>
        <taxon>Actinomycetes</taxon>
        <taxon>Kitasatosporales</taxon>
        <taxon>Streptomycetaceae</taxon>
        <taxon>Kitasatospora</taxon>
    </lineage>
</organism>
<comment type="caution">
    <text evidence="2">The sequence shown here is derived from an EMBL/GenBank/DDBJ whole genome shotgun (WGS) entry which is preliminary data.</text>
</comment>
<dbReference type="Proteomes" id="UP000610124">
    <property type="component" value="Unassembled WGS sequence"/>
</dbReference>
<sequence>MPPRARGGGAGIRSYIRSHSRSHSRSHIGSYIRSCIGRPGKGRSRAVWRPDRTPAGRCVRTPRSPPRGRPWGIGRARGAVPDPVGVDSPAGPGEGLAEDRRRSGPTGPRGRPAFAGRSPTITAPQGQTPADRTVTHHRPTTYQQAGKRNGQKGSSHFPPVQKWPLSCGNVRSPLKAAGYVRWYLRWCRRCRLRWYLRWCLRGIRAVPGGPPWVGRSVRTASPDAHRNHRPAAGANPEPNRPTSTKTKDRRRVVGISGPPKTVPDMR</sequence>
<protein>
    <submittedName>
        <fullName evidence="2">Uncharacterized protein</fullName>
    </submittedName>
</protein>
<feature type="compositionally biased region" description="Basic residues" evidence="1">
    <location>
        <begin position="17"/>
        <end position="26"/>
    </location>
</feature>
<gene>
    <name evidence="2" type="ORF">GCM10010502_72960</name>
</gene>
<evidence type="ECO:0000313" key="2">
    <source>
        <dbReference type="EMBL" id="GGV07214.1"/>
    </source>
</evidence>